<organism evidence="1">
    <name type="scientific">Magallana gigas</name>
    <name type="common">Pacific oyster</name>
    <name type="synonym">Crassostrea gigas</name>
    <dbReference type="NCBI Taxonomy" id="29159"/>
    <lineage>
        <taxon>Eukaryota</taxon>
        <taxon>Metazoa</taxon>
        <taxon>Spiralia</taxon>
        <taxon>Lophotrochozoa</taxon>
        <taxon>Mollusca</taxon>
        <taxon>Bivalvia</taxon>
        <taxon>Autobranchia</taxon>
        <taxon>Pteriomorphia</taxon>
        <taxon>Ostreida</taxon>
        <taxon>Ostreoidea</taxon>
        <taxon>Ostreidae</taxon>
        <taxon>Magallana</taxon>
    </lineage>
</organism>
<protein>
    <submittedName>
        <fullName evidence="1">Uncharacterized protein</fullName>
    </submittedName>
</protein>
<sequence>MERTDAVKHGDGDDLKQFFRLMNKLRSNQTECSDYFARERSSFEELRQRVLKLIEESRELQTRTENLRCGFREIDEKFKSIKKMLYKEFGLQAEKRLQNLEEVAYMNGVITHLQEVDKGLTYRPVYVSDPAEYDDEYQRTSDD</sequence>
<dbReference type="InParanoid" id="K1RYJ3"/>
<dbReference type="EMBL" id="JH817826">
    <property type="protein sequence ID" value="EKC40081.1"/>
    <property type="molecule type" value="Genomic_DNA"/>
</dbReference>
<dbReference type="AlphaFoldDB" id="K1RYJ3"/>
<accession>K1RYJ3</accession>
<evidence type="ECO:0000313" key="1">
    <source>
        <dbReference type="EMBL" id="EKC40081.1"/>
    </source>
</evidence>
<name>K1RYJ3_MAGGI</name>
<gene>
    <name evidence="1" type="ORF">CGI_10026111</name>
</gene>
<dbReference type="HOGENOM" id="CLU_1808075_0_0_1"/>
<proteinExistence type="predicted"/>
<reference evidence="1" key="1">
    <citation type="journal article" date="2012" name="Nature">
        <title>The oyster genome reveals stress adaptation and complexity of shell formation.</title>
        <authorList>
            <person name="Zhang G."/>
            <person name="Fang X."/>
            <person name="Guo X."/>
            <person name="Li L."/>
            <person name="Luo R."/>
            <person name="Xu F."/>
            <person name="Yang P."/>
            <person name="Zhang L."/>
            <person name="Wang X."/>
            <person name="Qi H."/>
            <person name="Xiong Z."/>
            <person name="Que H."/>
            <person name="Xie Y."/>
            <person name="Holland P.W."/>
            <person name="Paps J."/>
            <person name="Zhu Y."/>
            <person name="Wu F."/>
            <person name="Chen Y."/>
            <person name="Wang J."/>
            <person name="Peng C."/>
            <person name="Meng J."/>
            <person name="Yang L."/>
            <person name="Liu J."/>
            <person name="Wen B."/>
            <person name="Zhang N."/>
            <person name="Huang Z."/>
            <person name="Zhu Q."/>
            <person name="Feng Y."/>
            <person name="Mount A."/>
            <person name="Hedgecock D."/>
            <person name="Xu Z."/>
            <person name="Liu Y."/>
            <person name="Domazet-Loso T."/>
            <person name="Du Y."/>
            <person name="Sun X."/>
            <person name="Zhang S."/>
            <person name="Liu B."/>
            <person name="Cheng P."/>
            <person name="Jiang X."/>
            <person name="Li J."/>
            <person name="Fan D."/>
            <person name="Wang W."/>
            <person name="Fu W."/>
            <person name="Wang T."/>
            <person name="Wang B."/>
            <person name="Zhang J."/>
            <person name="Peng Z."/>
            <person name="Li Y."/>
            <person name="Li N."/>
            <person name="Wang J."/>
            <person name="Chen M."/>
            <person name="He Y."/>
            <person name="Tan F."/>
            <person name="Song X."/>
            <person name="Zheng Q."/>
            <person name="Huang R."/>
            <person name="Yang H."/>
            <person name="Du X."/>
            <person name="Chen L."/>
            <person name="Yang M."/>
            <person name="Gaffney P.M."/>
            <person name="Wang S."/>
            <person name="Luo L."/>
            <person name="She Z."/>
            <person name="Ming Y."/>
            <person name="Huang W."/>
            <person name="Zhang S."/>
            <person name="Huang B."/>
            <person name="Zhang Y."/>
            <person name="Qu T."/>
            <person name="Ni P."/>
            <person name="Miao G."/>
            <person name="Wang J."/>
            <person name="Wang Q."/>
            <person name="Steinberg C.E."/>
            <person name="Wang H."/>
            <person name="Li N."/>
            <person name="Qian L."/>
            <person name="Zhang G."/>
            <person name="Li Y."/>
            <person name="Yang H."/>
            <person name="Liu X."/>
            <person name="Wang J."/>
            <person name="Yin Y."/>
            <person name="Wang J."/>
        </authorList>
    </citation>
    <scope>NUCLEOTIDE SEQUENCE [LARGE SCALE GENOMIC DNA]</scope>
    <source>
        <strain evidence="1">05x7-T-G4-1.051#20</strain>
    </source>
</reference>